<gene>
    <name evidence="3" type="ORF">OMAG_001765</name>
</gene>
<keyword evidence="2" id="KW-0808">Transferase</keyword>
<dbReference type="Gene3D" id="3.40.50.150">
    <property type="entry name" value="Vaccinia Virus protein VP39"/>
    <property type="match status" value="1"/>
</dbReference>
<dbReference type="PIRSF" id="PIRSF004553">
    <property type="entry name" value="CHP00095"/>
    <property type="match status" value="1"/>
</dbReference>
<name>A0A0F0CM39_9BACT</name>
<dbReference type="NCBIfam" id="TIGR00095">
    <property type="entry name" value="16S rRNA (guanine(966)-N(2))-methyltransferase RsmD"/>
    <property type="match status" value="1"/>
</dbReference>
<evidence type="ECO:0000313" key="3">
    <source>
        <dbReference type="EMBL" id="KJJ84302.1"/>
    </source>
</evidence>
<reference evidence="3 4" key="1">
    <citation type="submission" date="2015-02" db="EMBL/GenBank/DDBJ databases">
        <title>Single-cell genomics of uncultivated deep-branching MTB reveals a conserved set of magnetosome genes.</title>
        <authorList>
            <person name="Kolinko S."/>
            <person name="Richter M."/>
            <person name="Glockner F.O."/>
            <person name="Brachmann A."/>
            <person name="Schuler D."/>
        </authorList>
    </citation>
    <scope>NUCLEOTIDE SEQUENCE [LARGE SCALE GENOMIC DNA]</scope>
    <source>
        <strain evidence="3">SKK-01</strain>
    </source>
</reference>
<dbReference type="CDD" id="cd02440">
    <property type="entry name" value="AdoMet_MTases"/>
    <property type="match status" value="1"/>
</dbReference>
<dbReference type="Proteomes" id="UP000033428">
    <property type="component" value="Unassembled WGS sequence"/>
</dbReference>
<dbReference type="GO" id="GO:0031167">
    <property type="term" value="P:rRNA methylation"/>
    <property type="evidence" value="ECO:0007669"/>
    <property type="project" value="InterPro"/>
</dbReference>
<evidence type="ECO:0000256" key="1">
    <source>
        <dbReference type="ARBA" id="ARBA00022603"/>
    </source>
</evidence>
<dbReference type="InterPro" id="IPR002052">
    <property type="entry name" value="DNA_methylase_N6_adenine_CS"/>
</dbReference>
<dbReference type="SUPFAM" id="SSF53335">
    <property type="entry name" value="S-adenosyl-L-methionine-dependent methyltransferases"/>
    <property type="match status" value="1"/>
</dbReference>
<accession>A0A0F0CM39</accession>
<evidence type="ECO:0000313" key="4">
    <source>
        <dbReference type="Proteomes" id="UP000033428"/>
    </source>
</evidence>
<evidence type="ECO:0000256" key="2">
    <source>
        <dbReference type="ARBA" id="ARBA00022679"/>
    </source>
</evidence>
<dbReference type="PROSITE" id="PS00092">
    <property type="entry name" value="N6_MTASE"/>
    <property type="match status" value="1"/>
</dbReference>
<protein>
    <recommendedName>
        <fullName evidence="5">Methyltransferase</fullName>
    </recommendedName>
</protein>
<proteinExistence type="predicted"/>
<dbReference type="PANTHER" id="PTHR43542:SF1">
    <property type="entry name" value="METHYLTRANSFERASE"/>
    <property type="match status" value="1"/>
</dbReference>
<evidence type="ECO:0008006" key="5">
    <source>
        <dbReference type="Google" id="ProtNLM"/>
    </source>
</evidence>
<keyword evidence="4" id="KW-1185">Reference proteome</keyword>
<dbReference type="Pfam" id="PF03602">
    <property type="entry name" value="Cons_hypoth95"/>
    <property type="match status" value="1"/>
</dbReference>
<dbReference type="GO" id="GO:0003676">
    <property type="term" value="F:nucleic acid binding"/>
    <property type="evidence" value="ECO:0007669"/>
    <property type="project" value="InterPro"/>
</dbReference>
<organism evidence="3 4">
    <name type="scientific">Candidatus Omnitrophus magneticus</name>
    <dbReference type="NCBI Taxonomy" id="1609969"/>
    <lineage>
        <taxon>Bacteria</taxon>
        <taxon>Pseudomonadati</taxon>
        <taxon>Candidatus Omnitrophota</taxon>
        <taxon>Candidatus Omnitrophus</taxon>
    </lineage>
</organism>
<comment type="caution">
    <text evidence="3">The sequence shown here is derived from an EMBL/GenBank/DDBJ whole genome shotgun (WGS) entry which is preliminary data.</text>
</comment>
<sequence>MRIIGGEYRGRKIIFPDSELVRPTKDRIRQAVFNMLSDNVQGARVIDLFSGSGAYGLEAVSRGAETADFVDNNKEAIETIHSNIKHLGVQSKTQVIEGDVFKIIEQLSREEKKYNFLFADPPYKQNMAKKLLNTQILSDILTRSSLLVFEHSAEEVIFDNSSYYTLIRQKSYNNIKISIFIKP</sequence>
<dbReference type="PANTHER" id="PTHR43542">
    <property type="entry name" value="METHYLTRANSFERASE"/>
    <property type="match status" value="1"/>
</dbReference>
<dbReference type="EMBL" id="JYNY01000372">
    <property type="protein sequence ID" value="KJJ84302.1"/>
    <property type="molecule type" value="Genomic_DNA"/>
</dbReference>
<keyword evidence="1" id="KW-0489">Methyltransferase</keyword>
<dbReference type="GO" id="GO:0008168">
    <property type="term" value="F:methyltransferase activity"/>
    <property type="evidence" value="ECO:0007669"/>
    <property type="project" value="UniProtKB-KW"/>
</dbReference>
<dbReference type="AlphaFoldDB" id="A0A0F0CM39"/>
<dbReference type="InterPro" id="IPR004398">
    <property type="entry name" value="RNA_MeTrfase_RsmD"/>
</dbReference>
<dbReference type="InterPro" id="IPR029063">
    <property type="entry name" value="SAM-dependent_MTases_sf"/>
</dbReference>